<evidence type="ECO:0000256" key="1">
    <source>
        <dbReference type="SAM" id="SignalP"/>
    </source>
</evidence>
<dbReference type="Proteomes" id="UP000275846">
    <property type="component" value="Unassembled WGS sequence"/>
</dbReference>
<protein>
    <submittedName>
        <fullName evidence="4">Secreted protein</fullName>
    </submittedName>
</protein>
<sequence length="161" mass="18608">MCLSLPFVLLIVSCFGVHTLKPLLTELGYPPTLVLCFYPEAVYVCVCMAPPIPFSYEVVWVESSMPFESHYDQNLDVDFFQHRVRRAVVTRLRNNYTNPAIGAESFEVPSSSLTTRFVLAIKNLPAYLPLFVFKSVHFHGVHRFRMSEQLPRVEEHNWRAQ</sequence>
<gene>
    <name evidence="2" type="ORF">SSLN_LOCUS17701</name>
</gene>
<dbReference type="AlphaFoldDB" id="A0A183TMK3"/>
<proteinExistence type="predicted"/>
<evidence type="ECO:0000313" key="3">
    <source>
        <dbReference type="Proteomes" id="UP000275846"/>
    </source>
</evidence>
<reference evidence="4" key="1">
    <citation type="submission" date="2016-06" db="UniProtKB">
        <authorList>
            <consortium name="WormBaseParasite"/>
        </authorList>
    </citation>
    <scope>IDENTIFICATION</scope>
</reference>
<feature type="chain" id="PRO_5043141585" evidence="1">
    <location>
        <begin position="20"/>
        <end position="161"/>
    </location>
</feature>
<keyword evidence="1" id="KW-0732">Signal</keyword>
<evidence type="ECO:0000313" key="4">
    <source>
        <dbReference type="WBParaSite" id="SSLN_0001837501-mRNA-1"/>
    </source>
</evidence>
<dbReference type="WBParaSite" id="SSLN_0001837501-mRNA-1">
    <property type="protein sequence ID" value="SSLN_0001837501-mRNA-1"/>
    <property type="gene ID" value="SSLN_0001837501"/>
</dbReference>
<name>A0A183TMK3_SCHSO</name>
<dbReference type="EMBL" id="UYSU01042956">
    <property type="protein sequence ID" value="VDM04087.1"/>
    <property type="molecule type" value="Genomic_DNA"/>
</dbReference>
<reference evidence="2 3" key="2">
    <citation type="submission" date="2018-11" db="EMBL/GenBank/DDBJ databases">
        <authorList>
            <consortium name="Pathogen Informatics"/>
        </authorList>
    </citation>
    <scope>NUCLEOTIDE SEQUENCE [LARGE SCALE GENOMIC DNA]</scope>
    <source>
        <strain evidence="2 3">NST_G2</strain>
    </source>
</reference>
<organism evidence="4">
    <name type="scientific">Schistocephalus solidus</name>
    <name type="common">Tapeworm</name>
    <dbReference type="NCBI Taxonomy" id="70667"/>
    <lineage>
        <taxon>Eukaryota</taxon>
        <taxon>Metazoa</taxon>
        <taxon>Spiralia</taxon>
        <taxon>Lophotrochozoa</taxon>
        <taxon>Platyhelminthes</taxon>
        <taxon>Cestoda</taxon>
        <taxon>Eucestoda</taxon>
        <taxon>Diphyllobothriidea</taxon>
        <taxon>Diphyllobothriidae</taxon>
        <taxon>Schistocephalus</taxon>
    </lineage>
</organism>
<accession>A0A183TMK3</accession>
<feature type="signal peptide" evidence="1">
    <location>
        <begin position="1"/>
        <end position="19"/>
    </location>
</feature>
<evidence type="ECO:0000313" key="2">
    <source>
        <dbReference type="EMBL" id="VDM04087.1"/>
    </source>
</evidence>
<keyword evidence="3" id="KW-1185">Reference proteome</keyword>